<dbReference type="Pfam" id="PF00132">
    <property type="entry name" value="Hexapep"/>
    <property type="match status" value="1"/>
</dbReference>
<dbReference type="Proteomes" id="UP001332243">
    <property type="component" value="Unassembled WGS sequence"/>
</dbReference>
<evidence type="ECO:0000313" key="6">
    <source>
        <dbReference type="Proteomes" id="UP001332243"/>
    </source>
</evidence>
<evidence type="ECO:0000256" key="1">
    <source>
        <dbReference type="ARBA" id="ARBA00007274"/>
    </source>
</evidence>
<dbReference type="SUPFAM" id="SSF51161">
    <property type="entry name" value="Trimeric LpxA-like enzymes"/>
    <property type="match status" value="1"/>
</dbReference>
<reference evidence="5 6" key="1">
    <citation type="submission" date="2024-01" db="EMBL/GenBank/DDBJ databases">
        <title>Genome insights into Plantactinospora sonchi sp. nov.</title>
        <authorList>
            <person name="Wang L."/>
        </authorList>
    </citation>
    <scope>NUCLEOTIDE SEQUENCE [LARGE SCALE GENOMIC DNA]</scope>
    <source>
        <strain evidence="5 6">NEAU-QY2</strain>
    </source>
</reference>
<gene>
    <name evidence="5" type="ORF">V1633_00965</name>
</gene>
<protein>
    <submittedName>
        <fullName evidence="5">Sugar O-acetyltransferase</fullName>
        <ecNumber evidence="5">2.3.1.-</ecNumber>
    </submittedName>
</protein>
<evidence type="ECO:0000313" key="5">
    <source>
        <dbReference type="EMBL" id="MEE6257059.1"/>
    </source>
</evidence>
<dbReference type="GO" id="GO:0016746">
    <property type="term" value="F:acyltransferase activity"/>
    <property type="evidence" value="ECO:0007669"/>
    <property type="project" value="UniProtKB-KW"/>
</dbReference>
<dbReference type="EC" id="2.3.1.-" evidence="5"/>
<dbReference type="PANTHER" id="PTHR23416:SF23">
    <property type="entry name" value="ACETYLTRANSFERASE C18B11.09C-RELATED"/>
    <property type="match status" value="1"/>
</dbReference>
<comment type="similarity">
    <text evidence="1">Belongs to the transferase hexapeptide repeat family.</text>
</comment>
<evidence type="ECO:0000256" key="2">
    <source>
        <dbReference type="ARBA" id="ARBA00022679"/>
    </source>
</evidence>
<name>A0ABU7RKT9_9ACTN</name>
<dbReference type="RefSeq" id="WP_331212160.1">
    <property type="nucleotide sequence ID" value="NZ_JAZGQK010000001.1"/>
</dbReference>
<accession>A0ABU7RKT9</accession>
<organism evidence="5 6">
    <name type="scientific">Plantactinospora sonchi</name>
    <dbReference type="NCBI Taxonomy" id="1544735"/>
    <lineage>
        <taxon>Bacteria</taxon>
        <taxon>Bacillati</taxon>
        <taxon>Actinomycetota</taxon>
        <taxon>Actinomycetes</taxon>
        <taxon>Micromonosporales</taxon>
        <taxon>Micromonosporaceae</taxon>
        <taxon>Plantactinospora</taxon>
    </lineage>
</organism>
<keyword evidence="2 5" id="KW-0808">Transferase</keyword>
<dbReference type="Gene3D" id="2.160.10.10">
    <property type="entry name" value="Hexapeptide repeat proteins"/>
    <property type="match status" value="1"/>
</dbReference>
<dbReference type="SMART" id="SM01266">
    <property type="entry name" value="Mac"/>
    <property type="match status" value="1"/>
</dbReference>
<dbReference type="PANTHER" id="PTHR23416">
    <property type="entry name" value="SIALIC ACID SYNTHASE-RELATED"/>
    <property type="match status" value="1"/>
</dbReference>
<dbReference type="InterPro" id="IPR011004">
    <property type="entry name" value="Trimer_LpxA-like_sf"/>
</dbReference>
<keyword evidence="6" id="KW-1185">Reference proteome</keyword>
<feature type="domain" description="Maltose/galactoside acetyltransferase" evidence="4">
    <location>
        <begin position="23"/>
        <end position="77"/>
    </location>
</feature>
<evidence type="ECO:0000256" key="3">
    <source>
        <dbReference type="SAM" id="MobiDB-lite"/>
    </source>
</evidence>
<dbReference type="EMBL" id="JAZGQK010000001">
    <property type="protein sequence ID" value="MEE6257059.1"/>
    <property type="molecule type" value="Genomic_DNA"/>
</dbReference>
<dbReference type="InterPro" id="IPR024688">
    <property type="entry name" value="Mac_dom"/>
</dbReference>
<proteinExistence type="inferred from homology"/>
<dbReference type="Pfam" id="PF12464">
    <property type="entry name" value="Mac"/>
    <property type="match status" value="1"/>
</dbReference>
<comment type="caution">
    <text evidence="5">The sequence shown here is derived from an EMBL/GenBank/DDBJ whole genome shotgun (WGS) entry which is preliminary data.</text>
</comment>
<keyword evidence="5" id="KW-0012">Acyltransferase</keyword>
<feature type="region of interest" description="Disordered" evidence="3">
    <location>
        <begin position="1"/>
        <end position="23"/>
    </location>
</feature>
<dbReference type="InterPro" id="IPR001451">
    <property type="entry name" value="Hexapep"/>
</dbReference>
<evidence type="ECO:0000259" key="4">
    <source>
        <dbReference type="SMART" id="SM01266"/>
    </source>
</evidence>
<dbReference type="InterPro" id="IPR051159">
    <property type="entry name" value="Hexapeptide_acetyltransf"/>
</dbReference>
<sequence length="201" mass="21326">MDGAPARRPRPEPDAGADPRSARERMLAGELYRADDPELVALALRADRLVRAYNSVGTDEPERRETLLRELLGGLGTGVTVRPPFHCDYGTQIRIGDRSYLNFNAVLLDVAAITIGPNVQLLTAYHPVEPEPRRAKWEAASPIVIGDNVWLGGGVIVLGGVTIGADTVVGAGGVVTRDLPPGVVAVGNPARVVRRVDGSSP</sequence>
<dbReference type="CDD" id="cd03357">
    <property type="entry name" value="LbH_MAT_GAT"/>
    <property type="match status" value="1"/>
</dbReference>